<feature type="signal peptide" evidence="10">
    <location>
        <begin position="1"/>
        <end position="18"/>
    </location>
</feature>
<evidence type="ECO:0000256" key="8">
    <source>
        <dbReference type="SAM" id="MobiDB-lite"/>
    </source>
</evidence>
<dbReference type="InterPro" id="IPR002523">
    <property type="entry name" value="MgTranspt_CorA/ZnTranspt_ZntB"/>
</dbReference>
<evidence type="ECO:0000256" key="10">
    <source>
        <dbReference type="SAM" id="SignalP"/>
    </source>
</evidence>
<feature type="region of interest" description="Disordered" evidence="8">
    <location>
        <begin position="341"/>
        <end position="360"/>
    </location>
</feature>
<accession>A0A1Q3E9F7</accession>
<dbReference type="Proteomes" id="UP000188533">
    <property type="component" value="Unassembled WGS sequence"/>
</dbReference>
<comment type="similarity">
    <text evidence="2">Belongs to the CorA metal ion transporter (MIT) (TC 1.A.35) family.</text>
</comment>
<evidence type="ECO:0000313" key="12">
    <source>
        <dbReference type="Proteomes" id="UP000188533"/>
    </source>
</evidence>
<dbReference type="PANTHER" id="PTHR46494">
    <property type="entry name" value="CORA FAMILY METAL ION TRANSPORTER (EUROFUNG)"/>
    <property type="match status" value="1"/>
</dbReference>
<dbReference type="PANTHER" id="PTHR46494:SF1">
    <property type="entry name" value="CORA FAMILY METAL ION TRANSPORTER (EUROFUNG)"/>
    <property type="match status" value="1"/>
</dbReference>
<keyword evidence="6 9" id="KW-1133">Transmembrane helix</keyword>
<feature type="region of interest" description="Disordered" evidence="8">
    <location>
        <begin position="96"/>
        <end position="178"/>
    </location>
</feature>
<reference evidence="11 12" key="2">
    <citation type="submission" date="2017-02" db="EMBL/GenBank/DDBJ databases">
        <title>A genome survey and senescence transcriptome analysis in Lentinula edodes.</title>
        <authorList>
            <person name="Sakamoto Y."/>
            <person name="Nakade K."/>
            <person name="Sato S."/>
            <person name="Yoshida Y."/>
            <person name="Miyazaki K."/>
            <person name="Natsume S."/>
            <person name="Konno N."/>
        </authorList>
    </citation>
    <scope>NUCLEOTIDE SEQUENCE [LARGE SCALE GENOMIC DNA]</scope>
    <source>
        <strain evidence="11 12">NBRC 111202</strain>
    </source>
</reference>
<reference evidence="11 12" key="1">
    <citation type="submission" date="2016-08" db="EMBL/GenBank/DDBJ databases">
        <authorList>
            <consortium name="Lentinula edodes genome sequencing consortium"/>
            <person name="Sakamoto Y."/>
            <person name="Nakade K."/>
            <person name="Sato S."/>
            <person name="Yoshida Y."/>
            <person name="Miyazaki K."/>
            <person name="Natsume S."/>
            <person name="Konno N."/>
        </authorList>
    </citation>
    <scope>NUCLEOTIDE SEQUENCE [LARGE SCALE GENOMIC DNA]</scope>
    <source>
        <strain evidence="11 12">NBRC 111202</strain>
    </source>
</reference>
<feature type="region of interest" description="Disordered" evidence="8">
    <location>
        <begin position="378"/>
        <end position="401"/>
    </location>
</feature>
<name>A0A1Q3E9F7_LENED</name>
<dbReference type="GO" id="GO:0015095">
    <property type="term" value="F:magnesium ion transmembrane transporter activity"/>
    <property type="evidence" value="ECO:0007669"/>
    <property type="project" value="TreeGrafter"/>
</dbReference>
<dbReference type="Gene3D" id="1.20.58.340">
    <property type="entry name" value="Magnesium transport protein CorA, transmembrane region"/>
    <property type="match status" value="2"/>
</dbReference>
<evidence type="ECO:0000256" key="9">
    <source>
        <dbReference type="SAM" id="Phobius"/>
    </source>
</evidence>
<dbReference type="SUPFAM" id="SSF144083">
    <property type="entry name" value="Magnesium transport protein CorA, transmembrane region"/>
    <property type="match status" value="1"/>
</dbReference>
<dbReference type="SUPFAM" id="SSF143865">
    <property type="entry name" value="CorA soluble domain-like"/>
    <property type="match status" value="1"/>
</dbReference>
<organism evidence="11 12">
    <name type="scientific">Lentinula edodes</name>
    <name type="common">Shiitake mushroom</name>
    <name type="synonym">Lentinus edodes</name>
    <dbReference type="NCBI Taxonomy" id="5353"/>
    <lineage>
        <taxon>Eukaryota</taxon>
        <taxon>Fungi</taxon>
        <taxon>Dikarya</taxon>
        <taxon>Basidiomycota</taxon>
        <taxon>Agaricomycotina</taxon>
        <taxon>Agaricomycetes</taxon>
        <taxon>Agaricomycetidae</taxon>
        <taxon>Agaricales</taxon>
        <taxon>Marasmiineae</taxon>
        <taxon>Omphalotaceae</taxon>
        <taxon>Lentinula</taxon>
    </lineage>
</organism>
<keyword evidence="12" id="KW-1185">Reference proteome</keyword>
<dbReference type="GO" id="GO:0000287">
    <property type="term" value="F:magnesium ion binding"/>
    <property type="evidence" value="ECO:0007669"/>
    <property type="project" value="TreeGrafter"/>
</dbReference>
<sequence>MFVDPIYLLTVILTAVHAAPLNTTTFEAASVEPHMDPGSTSHLERRARIMQVTITGTFGGPKLVRPYIYGSSSKLGSTPLPNAIMERMEEALAANFSDSDGRSLTPDLDEEVSGGGISPTSPTYSIPRDQLLAEPSFSSAPKESTETSAHSASSIRKKDATGPSTTSFPMATRPELGPRDRFRSSVRKVMAMRRSTTLLQNNNIGAEPGVDPRRATADLQYGGIKQDCVIELIDYSSTSISYGRMTNKELVNMLGDKNASARQSWAKVRWINIGGLSWDVIKAVSLKYDIHPLALEDVFHTRSQTRSKADYYNKHLFLRILCHELGDPDAEPKTVDSAALGSTLTDAPRSSSPLPFEDGEGYEMLEKNDKAWFGSPFGSRKSSTLRQRGGIKKREKDLEEGSLKKAPSLFSLTQNTETRQQRREEEVSIAALKKGARVTVDVSPMHIFLFRDGTVISMHPNSDLSLTQPITRRLQQRDTMLRTSADPSLLVQSLLDLIVDKALEVIDEYHLKIKKFERQVLLKPEVTTVRNLHILSGDLILHKRTLEPIKTVVYGLRRYDLDRAAALVDPSVAGNKDTKVVGFMSHKSKIYLADVYDHMEYILTSIEMFAGITENLINYTFNMSSYEMNEVMRRLTLATIVFLPLTLLTGYFGMNFEAMWSVQENSDVLFWEIAIPVMLVVIPMFLMPDLKRMLHYIQKRMVSQKALKSYKGL</sequence>
<evidence type="ECO:0000256" key="3">
    <source>
        <dbReference type="ARBA" id="ARBA00022448"/>
    </source>
</evidence>
<evidence type="ECO:0000313" key="11">
    <source>
        <dbReference type="EMBL" id="GAW03749.1"/>
    </source>
</evidence>
<gene>
    <name evidence="11" type="ORF">LENED_005493</name>
</gene>
<dbReference type="STRING" id="5353.A0A1Q3E9F7"/>
<dbReference type="InterPro" id="IPR045863">
    <property type="entry name" value="CorA_TM1_TM2"/>
</dbReference>
<dbReference type="Pfam" id="PF01544">
    <property type="entry name" value="CorA"/>
    <property type="match status" value="1"/>
</dbReference>
<evidence type="ECO:0000256" key="5">
    <source>
        <dbReference type="ARBA" id="ARBA00022692"/>
    </source>
</evidence>
<keyword evidence="4" id="KW-1003">Cell membrane</keyword>
<keyword evidence="7 9" id="KW-0472">Membrane</keyword>
<evidence type="ECO:0000256" key="6">
    <source>
        <dbReference type="ARBA" id="ARBA00022989"/>
    </source>
</evidence>
<comment type="caution">
    <text evidence="11">The sequence shown here is derived from an EMBL/GenBank/DDBJ whole genome shotgun (WGS) entry which is preliminary data.</text>
</comment>
<keyword evidence="3" id="KW-0813">Transport</keyword>
<evidence type="ECO:0000256" key="7">
    <source>
        <dbReference type="ARBA" id="ARBA00023136"/>
    </source>
</evidence>
<evidence type="ECO:0000256" key="4">
    <source>
        <dbReference type="ARBA" id="ARBA00022475"/>
    </source>
</evidence>
<feature type="compositionally biased region" description="Basic and acidic residues" evidence="8">
    <location>
        <begin position="392"/>
        <end position="401"/>
    </location>
</feature>
<dbReference type="Gene3D" id="3.30.460.20">
    <property type="entry name" value="CorA soluble domain-like"/>
    <property type="match status" value="1"/>
</dbReference>
<protein>
    <submittedName>
        <fullName evidence="11">Magnesium-like protein</fullName>
    </submittedName>
</protein>
<dbReference type="GO" id="GO:0015087">
    <property type="term" value="F:cobalt ion transmembrane transporter activity"/>
    <property type="evidence" value="ECO:0007669"/>
    <property type="project" value="TreeGrafter"/>
</dbReference>
<keyword evidence="10" id="KW-0732">Signal</keyword>
<dbReference type="GO" id="GO:0005886">
    <property type="term" value="C:plasma membrane"/>
    <property type="evidence" value="ECO:0007669"/>
    <property type="project" value="UniProtKB-SubCell"/>
</dbReference>
<feature type="transmembrane region" description="Helical" evidence="9">
    <location>
        <begin position="668"/>
        <end position="687"/>
    </location>
</feature>
<proteinExistence type="inferred from homology"/>
<feature type="chain" id="PRO_5012862972" evidence="10">
    <location>
        <begin position="19"/>
        <end position="713"/>
    </location>
</feature>
<evidence type="ECO:0000256" key="1">
    <source>
        <dbReference type="ARBA" id="ARBA00004651"/>
    </source>
</evidence>
<dbReference type="InterPro" id="IPR045861">
    <property type="entry name" value="CorA_cytoplasmic_dom"/>
</dbReference>
<dbReference type="AlphaFoldDB" id="A0A1Q3E9F7"/>
<comment type="subcellular location">
    <subcellularLocation>
        <location evidence="1">Cell membrane</location>
        <topology evidence="1">Multi-pass membrane protein</topology>
    </subcellularLocation>
</comment>
<feature type="transmembrane region" description="Helical" evidence="9">
    <location>
        <begin position="635"/>
        <end position="656"/>
    </location>
</feature>
<dbReference type="EMBL" id="BDGU01000152">
    <property type="protein sequence ID" value="GAW03749.1"/>
    <property type="molecule type" value="Genomic_DNA"/>
</dbReference>
<dbReference type="GO" id="GO:0050897">
    <property type="term" value="F:cobalt ion binding"/>
    <property type="evidence" value="ECO:0007669"/>
    <property type="project" value="TreeGrafter"/>
</dbReference>
<evidence type="ECO:0000256" key="2">
    <source>
        <dbReference type="ARBA" id="ARBA00009765"/>
    </source>
</evidence>
<keyword evidence="5 9" id="KW-0812">Transmembrane</keyword>
<feature type="compositionally biased region" description="Polar residues" evidence="8">
    <location>
        <begin position="341"/>
        <end position="353"/>
    </location>
</feature>